<keyword evidence="4" id="KW-0808">Transferase</keyword>
<evidence type="ECO:0000256" key="4">
    <source>
        <dbReference type="ARBA" id="ARBA00022679"/>
    </source>
</evidence>
<dbReference type="PROSITE" id="PS51481">
    <property type="entry name" value="DHAK"/>
    <property type="match status" value="1"/>
</dbReference>
<comment type="catalytic activity">
    <reaction evidence="9">
        <text>D-glyceraldehyde + ATP = D-glyceraldehyde 3-phosphate + ADP + H(+)</text>
        <dbReference type="Rhea" id="RHEA:13941"/>
        <dbReference type="ChEBI" id="CHEBI:15378"/>
        <dbReference type="ChEBI" id="CHEBI:17378"/>
        <dbReference type="ChEBI" id="CHEBI:30616"/>
        <dbReference type="ChEBI" id="CHEBI:59776"/>
        <dbReference type="ChEBI" id="CHEBI:456216"/>
        <dbReference type="EC" id="2.7.1.28"/>
    </reaction>
</comment>
<name>S7ZK79_PENO1</name>
<dbReference type="STRING" id="933388.S7ZK79"/>
<comment type="pathway">
    <text evidence="2">Polyol metabolism; glycerol fermentation; glycerone phosphate from glycerol (oxidative route): step 2/2.</text>
</comment>
<evidence type="ECO:0000256" key="7">
    <source>
        <dbReference type="ARBA" id="ARBA00022798"/>
    </source>
</evidence>
<dbReference type="EMBL" id="KB644411">
    <property type="protein sequence ID" value="EPS29091.1"/>
    <property type="molecule type" value="Genomic_DNA"/>
</dbReference>
<dbReference type="Gene3D" id="3.40.50.10440">
    <property type="entry name" value="Dihydroxyacetone kinase, domain 1"/>
    <property type="match status" value="1"/>
</dbReference>
<dbReference type="OrthoDB" id="1724672at2759"/>
<dbReference type="PANTHER" id="PTHR28629:SF1">
    <property type="entry name" value="YALI0F01606P"/>
    <property type="match status" value="1"/>
</dbReference>
<dbReference type="InterPro" id="IPR004007">
    <property type="entry name" value="DhaL_dom"/>
</dbReference>
<dbReference type="SUPFAM" id="SSF101473">
    <property type="entry name" value="DhaL-like"/>
    <property type="match status" value="1"/>
</dbReference>
<dbReference type="FunFam" id="3.30.1180.20:FF:000001">
    <property type="entry name" value="Dihydroxyacetone kinase 1"/>
    <property type="match status" value="1"/>
</dbReference>
<evidence type="ECO:0000256" key="1">
    <source>
        <dbReference type="ARBA" id="ARBA00003264"/>
    </source>
</evidence>
<feature type="binding site" evidence="12">
    <location>
        <begin position="56"/>
        <end position="59"/>
    </location>
    <ligand>
        <name>substrate</name>
    </ligand>
</feature>
<evidence type="ECO:0000313" key="17">
    <source>
        <dbReference type="Proteomes" id="UP000019376"/>
    </source>
</evidence>
<dbReference type="Gene3D" id="3.30.1180.20">
    <property type="entry name" value="Dihydroxyacetone kinase, domain 2"/>
    <property type="match status" value="1"/>
</dbReference>
<evidence type="ECO:0008006" key="18">
    <source>
        <dbReference type="Google" id="ProtNLM"/>
    </source>
</evidence>
<evidence type="ECO:0000256" key="11">
    <source>
        <dbReference type="PIRSR" id="PIRSR612734-1"/>
    </source>
</evidence>
<evidence type="ECO:0000259" key="14">
    <source>
        <dbReference type="PROSITE" id="PS51480"/>
    </source>
</evidence>
<gene>
    <name evidence="16" type="ORF">PDE_04040</name>
</gene>
<feature type="binding site" evidence="12">
    <location>
        <position position="112"/>
    </location>
    <ligand>
        <name>substrate</name>
    </ligand>
</feature>
<feature type="active site" description="Tele-hemiaminal-histidine intermediate" evidence="11">
    <location>
        <position position="223"/>
    </location>
</feature>
<dbReference type="InterPro" id="IPR012734">
    <property type="entry name" value="DhaK_ATP"/>
</dbReference>
<protein>
    <recommendedName>
        <fullName evidence="18">Dihydroxyacetone kinase</fullName>
    </recommendedName>
</protein>
<dbReference type="Pfam" id="PF02733">
    <property type="entry name" value="Dak1"/>
    <property type="match status" value="1"/>
</dbReference>
<reference evidence="16 17" key="1">
    <citation type="journal article" date="2013" name="PLoS ONE">
        <title>Genomic and secretomic analyses reveal unique features of the lignocellulolytic enzyme system of Penicillium decumbens.</title>
        <authorList>
            <person name="Liu G."/>
            <person name="Zhang L."/>
            <person name="Wei X."/>
            <person name="Zou G."/>
            <person name="Qin Y."/>
            <person name="Ma L."/>
            <person name="Li J."/>
            <person name="Zheng H."/>
            <person name="Wang S."/>
            <person name="Wang C."/>
            <person name="Xun L."/>
            <person name="Zhao G.-P."/>
            <person name="Zhou Z."/>
            <person name="Qu Y."/>
        </authorList>
    </citation>
    <scope>NUCLEOTIDE SEQUENCE [LARGE SCALE GENOMIC DNA]</scope>
    <source>
        <strain evidence="17">114-2 / CGMCC 5302</strain>
    </source>
</reference>
<evidence type="ECO:0000256" key="9">
    <source>
        <dbReference type="ARBA" id="ARBA00047974"/>
    </source>
</evidence>
<evidence type="ECO:0000259" key="15">
    <source>
        <dbReference type="PROSITE" id="PS51481"/>
    </source>
</evidence>
<evidence type="ECO:0000256" key="6">
    <source>
        <dbReference type="ARBA" id="ARBA00022777"/>
    </source>
</evidence>
<dbReference type="Pfam" id="PF02734">
    <property type="entry name" value="Dak2"/>
    <property type="match status" value="1"/>
</dbReference>
<dbReference type="InterPro" id="IPR004006">
    <property type="entry name" value="DhaK_dom"/>
</dbReference>
<sequence>MSPKHYFPSTSANSLVPRALRALVTANEQLTLDFPERVVSNAYHDDSKVSIIGGGGSGHEPAWSGFVGEGLLSAAACGDIFASPSAKQILRAIQMAPSTKGVILLITNYTGDRLHFGLAAERAKADGLAEKIVILPATDDVSIGRSRNTNMGRRGLPGHVFTMKIIGAAAAEGLSFEQCVTMGQVINEQTVTIASALNHCHVPGREQQASVADDAVVIGAGIHNEPGQVHVSPAPSVEELIERLLKLLCDETDPERAFVGFEAGDQIGLLVNNYGGLSVLELHALADEVQIQLDSTWKIKPCRTLFGAFETSLDAPGFSISLCNLTAAARTAGQSVEDLVRLFDRPTTAVSWPNTTRSSSLSQRRDISSVTESSSNQQVSSDSSPQINPSLLEKAIRHACERAIAAEPKLTQWDMIMGDGDCGEAVQGLAEAILQRIGAGCAQSGNVCEVIRSILQDVDNMGGTLGAIFGVLLSAFLSSLRKLAAGAQLGSQSPEIYADALQSAVSSLKFHTGARVGDRTVMDVLLPFQEEFSRTKKFLSAVKMAAETAEGTRKLKAKFGRATYVGDASRQEVPDPGAWALYEILAGLADGLGTGDGVNVTCVNDN</sequence>
<dbReference type="Proteomes" id="UP000019376">
    <property type="component" value="Unassembled WGS sequence"/>
</dbReference>
<dbReference type="SMART" id="SM01120">
    <property type="entry name" value="Dak2"/>
    <property type="match status" value="1"/>
</dbReference>
<dbReference type="PhylomeDB" id="S7ZK79"/>
<evidence type="ECO:0000256" key="13">
    <source>
        <dbReference type="SAM" id="MobiDB-lite"/>
    </source>
</evidence>
<comment type="function">
    <text evidence="1">Catalyzes both the phosphorylation of dihydroxyacetone and of glyceraldehyde.</text>
</comment>
<dbReference type="PROSITE" id="PS51480">
    <property type="entry name" value="DHAL"/>
    <property type="match status" value="1"/>
</dbReference>
<dbReference type="GO" id="GO:0005829">
    <property type="term" value="C:cytosol"/>
    <property type="evidence" value="ECO:0007669"/>
    <property type="project" value="TreeGrafter"/>
</dbReference>
<evidence type="ECO:0000256" key="3">
    <source>
        <dbReference type="ARBA" id="ARBA00008757"/>
    </source>
</evidence>
<dbReference type="InterPro" id="IPR050861">
    <property type="entry name" value="Dihydroxyacetone_Kinase"/>
</dbReference>
<dbReference type="FunFam" id="3.40.50.10440:FF:000001">
    <property type="entry name" value="Dihydroxyacetone kinase, DhaK subunit"/>
    <property type="match status" value="1"/>
</dbReference>
<feature type="domain" description="DhaL" evidence="14">
    <location>
        <begin position="390"/>
        <end position="590"/>
    </location>
</feature>
<evidence type="ECO:0000256" key="12">
    <source>
        <dbReference type="PIRSR" id="PIRSR612734-2"/>
    </source>
</evidence>
<dbReference type="GO" id="GO:0050354">
    <property type="term" value="F:triokinase activity"/>
    <property type="evidence" value="ECO:0007669"/>
    <property type="project" value="UniProtKB-EC"/>
</dbReference>
<keyword evidence="8" id="KW-0067">ATP-binding</keyword>
<dbReference type="eggNOG" id="KOG2426">
    <property type="taxonomic scope" value="Eukaryota"/>
</dbReference>
<dbReference type="PANTHER" id="PTHR28629">
    <property type="entry name" value="TRIOKINASE/FMN CYCLASE"/>
    <property type="match status" value="1"/>
</dbReference>
<keyword evidence="17" id="KW-1185">Reference proteome</keyword>
<keyword evidence="7" id="KW-0319">Glycerol metabolism</keyword>
<evidence type="ECO:0000256" key="10">
    <source>
        <dbReference type="ARBA" id="ARBA00048898"/>
    </source>
</evidence>
<evidence type="ECO:0000256" key="8">
    <source>
        <dbReference type="ARBA" id="ARBA00022840"/>
    </source>
</evidence>
<evidence type="ECO:0000256" key="2">
    <source>
        <dbReference type="ARBA" id="ARBA00004778"/>
    </source>
</evidence>
<keyword evidence="6" id="KW-0418">Kinase</keyword>
<proteinExistence type="inferred from homology"/>
<dbReference type="AlphaFoldDB" id="S7ZK79"/>
<dbReference type="GO" id="GO:0005524">
    <property type="term" value="F:ATP binding"/>
    <property type="evidence" value="ECO:0007669"/>
    <property type="project" value="UniProtKB-KW"/>
</dbReference>
<dbReference type="NCBIfam" id="TIGR02361">
    <property type="entry name" value="dak_ATP"/>
    <property type="match status" value="1"/>
</dbReference>
<comment type="catalytic activity">
    <reaction evidence="10">
        <text>dihydroxyacetone + ATP = dihydroxyacetone phosphate + ADP + H(+)</text>
        <dbReference type="Rhea" id="RHEA:15773"/>
        <dbReference type="ChEBI" id="CHEBI:15378"/>
        <dbReference type="ChEBI" id="CHEBI:16016"/>
        <dbReference type="ChEBI" id="CHEBI:30616"/>
        <dbReference type="ChEBI" id="CHEBI:57642"/>
        <dbReference type="ChEBI" id="CHEBI:456216"/>
        <dbReference type="EC" id="2.7.1.29"/>
    </reaction>
</comment>
<keyword evidence="5" id="KW-0547">Nucleotide-binding</keyword>
<evidence type="ECO:0000256" key="5">
    <source>
        <dbReference type="ARBA" id="ARBA00022741"/>
    </source>
</evidence>
<dbReference type="UniPathway" id="UPA00617">
    <property type="reaction ID" value="UER00669"/>
</dbReference>
<feature type="region of interest" description="Disordered" evidence="13">
    <location>
        <begin position="352"/>
        <end position="387"/>
    </location>
</feature>
<dbReference type="Gene3D" id="1.25.40.340">
    <property type="match status" value="1"/>
</dbReference>
<feature type="compositionally biased region" description="Low complexity" evidence="13">
    <location>
        <begin position="357"/>
        <end position="384"/>
    </location>
</feature>
<dbReference type="GO" id="GO:0019588">
    <property type="term" value="P:anaerobic glycerol catabolic process"/>
    <property type="evidence" value="ECO:0007669"/>
    <property type="project" value="UniProtKB-UniPathway"/>
</dbReference>
<organism evidence="16 17">
    <name type="scientific">Penicillium oxalicum (strain 114-2 / CGMCC 5302)</name>
    <name type="common">Penicillium decumbens</name>
    <dbReference type="NCBI Taxonomy" id="933388"/>
    <lineage>
        <taxon>Eukaryota</taxon>
        <taxon>Fungi</taxon>
        <taxon>Dikarya</taxon>
        <taxon>Ascomycota</taxon>
        <taxon>Pezizomycotina</taxon>
        <taxon>Eurotiomycetes</taxon>
        <taxon>Eurotiomycetidae</taxon>
        <taxon>Eurotiales</taxon>
        <taxon>Aspergillaceae</taxon>
        <taxon>Penicillium</taxon>
    </lineage>
</organism>
<dbReference type="SUPFAM" id="SSF82549">
    <property type="entry name" value="DAK1/DegV-like"/>
    <property type="match status" value="1"/>
</dbReference>
<feature type="domain" description="DhaK" evidence="15">
    <location>
        <begin position="11"/>
        <end position="352"/>
    </location>
</feature>
<dbReference type="HOGENOM" id="CLU_017054_6_0_1"/>
<dbReference type="InterPro" id="IPR036117">
    <property type="entry name" value="DhaL_dom_sf"/>
</dbReference>
<comment type="similarity">
    <text evidence="3">Belongs to the dihydroxyacetone kinase (DAK) family.</text>
</comment>
<accession>S7ZK79</accession>
<dbReference type="GO" id="GO:0004371">
    <property type="term" value="F:glycerone kinase activity"/>
    <property type="evidence" value="ECO:0007669"/>
    <property type="project" value="UniProtKB-EC"/>
</dbReference>
<evidence type="ECO:0000313" key="16">
    <source>
        <dbReference type="EMBL" id="EPS29091.1"/>
    </source>
</evidence>